<evidence type="ECO:0000313" key="6">
    <source>
        <dbReference type="EMBL" id="UWP86813.1"/>
    </source>
</evidence>
<feature type="domain" description="HTH cro/C1-type" evidence="5">
    <location>
        <begin position="1"/>
        <end position="43"/>
    </location>
</feature>
<dbReference type="PROSITE" id="PS00356">
    <property type="entry name" value="HTH_LACI_1"/>
    <property type="match status" value="1"/>
</dbReference>
<keyword evidence="7" id="KW-1185">Reference proteome</keyword>
<dbReference type="PANTHER" id="PTHR30146">
    <property type="entry name" value="LACI-RELATED TRANSCRIPTIONAL REPRESSOR"/>
    <property type="match status" value="1"/>
</dbReference>
<dbReference type="InterPro" id="IPR001387">
    <property type="entry name" value="Cro/C1-type_HTH"/>
</dbReference>
<feature type="domain" description="HTH lacI-type" evidence="4">
    <location>
        <begin position="1"/>
        <end position="53"/>
    </location>
</feature>
<dbReference type="InterPro" id="IPR046335">
    <property type="entry name" value="LacI/GalR-like_sensor"/>
</dbReference>
<sequence>MRDVAALADVSPKTVSRVINGEKYVSAEIVERVHAAMERLDYRHNLAASQLRAGTTSAAIGLILVDISNPFSSTLHRAVEDVFRTRGIAVLSASTDEDAARERAAVATFAARRVDGLIMMPASRDHSYLSADVRAGTHIVLIDRPPAFLNVDSVVSDNLGGAEAGVRHLISHGHRQIGFIGDWPEVVSSKLRYDGYRRALETAGIPIDDSLVARGFSSSADVEQTSRALLLRSDAPTALFVAQNALCAPVIRAIRAHGAHDRVAVVGFDGFEGADLVEPGLTVITQNPLRMGTLAAETLVQRMSGASTTPAMNHVLPTVLIERGSGELPGPFAA</sequence>
<accession>A0ABY5W9R9</accession>
<dbReference type="Proteomes" id="UP001059617">
    <property type="component" value="Chromosome"/>
</dbReference>
<dbReference type="SUPFAM" id="SSF47413">
    <property type="entry name" value="lambda repressor-like DNA-binding domains"/>
    <property type="match status" value="1"/>
</dbReference>
<dbReference type="PROSITE" id="PS50943">
    <property type="entry name" value="HTH_CROC1"/>
    <property type="match status" value="1"/>
</dbReference>
<name>A0ABY5W9R9_9ACTN</name>
<dbReference type="PROSITE" id="PS50932">
    <property type="entry name" value="HTH_LACI_2"/>
    <property type="match status" value="1"/>
</dbReference>
<keyword evidence="2" id="KW-0238">DNA-binding</keyword>
<reference evidence="6" key="2">
    <citation type="submission" date="2022-09" db="EMBL/GenBank/DDBJ databases">
        <title>Biosynthetic gene clusters of Dactylosporangioum fulvum.</title>
        <authorList>
            <person name="Caradec T."/>
        </authorList>
    </citation>
    <scope>NUCLEOTIDE SEQUENCE</scope>
    <source>
        <strain evidence="6">NRRL B-16292</strain>
    </source>
</reference>
<organism evidence="6 7">
    <name type="scientific">Dactylosporangium fulvum</name>
    <dbReference type="NCBI Taxonomy" id="53359"/>
    <lineage>
        <taxon>Bacteria</taxon>
        <taxon>Bacillati</taxon>
        <taxon>Actinomycetota</taxon>
        <taxon>Actinomycetes</taxon>
        <taxon>Micromonosporales</taxon>
        <taxon>Micromonosporaceae</taxon>
        <taxon>Dactylosporangium</taxon>
    </lineage>
</organism>
<dbReference type="InterPro" id="IPR028082">
    <property type="entry name" value="Peripla_BP_I"/>
</dbReference>
<dbReference type="EMBL" id="CP073720">
    <property type="protein sequence ID" value="UWP86813.1"/>
    <property type="molecule type" value="Genomic_DNA"/>
</dbReference>
<dbReference type="Pfam" id="PF13377">
    <property type="entry name" value="Peripla_BP_3"/>
    <property type="match status" value="1"/>
</dbReference>
<evidence type="ECO:0000313" key="7">
    <source>
        <dbReference type="Proteomes" id="UP001059617"/>
    </source>
</evidence>
<dbReference type="CDD" id="cd01392">
    <property type="entry name" value="HTH_LacI"/>
    <property type="match status" value="1"/>
</dbReference>
<evidence type="ECO:0000256" key="2">
    <source>
        <dbReference type="ARBA" id="ARBA00023125"/>
    </source>
</evidence>
<keyword evidence="1" id="KW-0805">Transcription regulation</keyword>
<proteinExistence type="predicted"/>
<gene>
    <name evidence="6" type="ORF">Dfulv_22240</name>
</gene>
<reference evidence="6" key="1">
    <citation type="submission" date="2021-04" db="EMBL/GenBank/DDBJ databases">
        <authorList>
            <person name="Hartkoorn R.C."/>
            <person name="Beaudoing E."/>
            <person name="Hot D."/>
        </authorList>
    </citation>
    <scope>NUCLEOTIDE SEQUENCE</scope>
    <source>
        <strain evidence="6">NRRL B-16292</strain>
    </source>
</reference>
<dbReference type="PANTHER" id="PTHR30146:SF109">
    <property type="entry name" value="HTH-TYPE TRANSCRIPTIONAL REGULATOR GALS"/>
    <property type="match status" value="1"/>
</dbReference>
<evidence type="ECO:0000259" key="4">
    <source>
        <dbReference type="PROSITE" id="PS50932"/>
    </source>
</evidence>
<dbReference type="Pfam" id="PF00356">
    <property type="entry name" value="LacI"/>
    <property type="match status" value="1"/>
</dbReference>
<dbReference type="RefSeq" id="WP_259866365.1">
    <property type="nucleotide sequence ID" value="NZ_BAAAST010000004.1"/>
</dbReference>
<dbReference type="Gene3D" id="3.40.50.2300">
    <property type="match status" value="2"/>
</dbReference>
<dbReference type="SUPFAM" id="SSF53822">
    <property type="entry name" value="Periplasmic binding protein-like I"/>
    <property type="match status" value="1"/>
</dbReference>
<evidence type="ECO:0000256" key="3">
    <source>
        <dbReference type="ARBA" id="ARBA00023163"/>
    </source>
</evidence>
<dbReference type="Gene3D" id="1.10.260.40">
    <property type="entry name" value="lambda repressor-like DNA-binding domains"/>
    <property type="match status" value="1"/>
</dbReference>
<dbReference type="InterPro" id="IPR010982">
    <property type="entry name" value="Lambda_DNA-bd_dom_sf"/>
</dbReference>
<dbReference type="CDD" id="cd06267">
    <property type="entry name" value="PBP1_LacI_sugar_binding-like"/>
    <property type="match status" value="1"/>
</dbReference>
<keyword evidence="3" id="KW-0804">Transcription</keyword>
<protein>
    <submittedName>
        <fullName evidence="6">LacI family transcriptional regulator</fullName>
    </submittedName>
</protein>
<dbReference type="SMART" id="SM00354">
    <property type="entry name" value="HTH_LACI"/>
    <property type="match status" value="1"/>
</dbReference>
<evidence type="ECO:0000259" key="5">
    <source>
        <dbReference type="PROSITE" id="PS50943"/>
    </source>
</evidence>
<evidence type="ECO:0000256" key="1">
    <source>
        <dbReference type="ARBA" id="ARBA00023015"/>
    </source>
</evidence>
<dbReference type="InterPro" id="IPR000843">
    <property type="entry name" value="HTH_LacI"/>
</dbReference>